<dbReference type="PROSITE" id="PS50977">
    <property type="entry name" value="HTH_TETR_2"/>
    <property type="match status" value="1"/>
</dbReference>
<evidence type="ECO:0000256" key="4">
    <source>
        <dbReference type="ARBA" id="ARBA00023163"/>
    </source>
</evidence>
<dbReference type="InterPro" id="IPR036271">
    <property type="entry name" value="Tet_transcr_reg_TetR-rel_C_sf"/>
</dbReference>
<dbReference type="Pfam" id="PF00440">
    <property type="entry name" value="TetR_N"/>
    <property type="match status" value="1"/>
</dbReference>
<evidence type="ECO:0000256" key="5">
    <source>
        <dbReference type="PROSITE-ProRule" id="PRU00335"/>
    </source>
</evidence>
<keyword evidence="3 5" id="KW-0238">DNA-binding</keyword>
<evidence type="ECO:0000313" key="8">
    <source>
        <dbReference type="Proteomes" id="UP001441944"/>
    </source>
</evidence>
<dbReference type="InterPro" id="IPR023772">
    <property type="entry name" value="DNA-bd_HTH_TetR-type_CS"/>
</dbReference>
<evidence type="ECO:0000256" key="1">
    <source>
        <dbReference type="ARBA" id="ARBA00022491"/>
    </source>
</evidence>
<protein>
    <submittedName>
        <fullName evidence="7">TetR family transcriptional regulator C-terminal domain-containing protein</fullName>
    </submittedName>
</protein>
<keyword evidence="8" id="KW-1185">Reference proteome</keyword>
<keyword evidence="4" id="KW-0804">Transcription</keyword>
<evidence type="ECO:0000313" key="7">
    <source>
        <dbReference type="EMBL" id="GAA6195261.1"/>
    </source>
</evidence>
<dbReference type="SUPFAM" id="SSF48498">
    <property type="entry name" value="Tetracyclin repressor-like, C-terminal domain"/>
    <property type="match status" value="1"/>
</dbReference>
<dbReference type="InterPro" id="IPR050109">
    <property type="entry name" value="HTH-type_TetR-like_transc_reg"/>
</dbReference>
<dbReference type="RefSeq" id="WP_297340929.1">
    <property type="nucleotide sequence ID" value="NZ_BAABWU010000002.1"/>
</dbReference>
<dbReference type="EMBL" id="BAABWU010000002">
    <property type="protein sequence ID" value="GAA6195261.1"/>
    <property type="molecule type" value="Genomic_DNA"/>
</dbReference>
<organism evidence="7 8">
    <name type="scientific">Pseudophaeobacter arcticus</name>
    <dbReference type="NCBI Taxonomy" id="385492"/>
    <lineage>
        <taxon>Bacteria</taxon>
        <taxon>Pseudomonadati</taxon>
        <taxon>Pseudomonadota</taxon>
        <taxon>Alphaproteobacteria</taxon>
        <taxon>Rhodobacterales</taxon>
        <taxon>Paracoccaceae</taxon>
        <taxon>Pseudophaeobacter</taxon>
    </lineage>
</organism>
<reference evidence="7 8" key="1">
    <citation type="submission" date="2024-04" db="EMBL/GenBank/DDBJ databases">
        <title>Draft genome sequence of Pseudophaeobacter arcticus NBRC 116598.</title>
        <authorList>
            <person name="Miyakawa T."/>
            <person name="Kusuya Y."/>
            <person name="Miura T."/>
        </authorList>
    </citation>
    <scope>NUCLEOTIDE SEQUENCE [LARGE SCALE GENOMIC DNA]</scope>
    <source>
        <strain evidence="7 8">SU-CL00105</strain>
    </source>
</reference>
<dbReference type="PRINTS" id="PR00455">
    <property type="entry name" value="HTHTETR"/>
</dbReference>
<dbReference type="PANTHER" id="PTHR30055:SF228">
    <property type="entry name" value="TRANSCRIPTIONAL REGULATOR-RELATED"/>
    <property type="match status" value="1"/>
</dbReference>
<feature type="domain" description="HTH tetR-type" evidence="6">
    <location>
        <begin position="14"/>
        <end position="74"/>
    </location>
</feature>
<dbReference type="InterPro" id="IPR001647">
    <property type="entry name" value="HTH_TetR"/>
</dbReference>
<dbReference type="Pfam" id="PF13977">
    <property type="entry name" value="TetR_C_6"/>
    <property type="match status" value="1"/>
</dbReference>
<dbReference type="PROSITE" id="PS01081">
    <property type="entry name" value="HTH_TETR_1"/>
    <property type="match status" value="1"/>
</dbReference>
<feature type="DNA-binding region" description="H-T-H motif" evidence="5">
    <location>
        <begin position="37"/>
        <end position="56"/>
    </location>
</feature>
<comment type="caution">
    <text evidence="7">The sequence shown here is derived from an EMBL/GenBank/DDBJ whole genome shotgun (WGS) entry which is preliminary data.</text>
</comment>
<accession>A0ABQ0AHB4</accession>
<dbReference type="PANTHER" id="PTHR30055">
    <property type="entry name" value="HTH-TYPE TRANSCRIPTIONAL REGULATOR RUTR"/>
    <property type="match status" value="1"/>
</dbReference>
<dbReference type="Gene3D" id="1.10.357.10">
    <property type="entry name" value="Tetracycline Repressor, domain 2"/>
    <property type="match status" value="1"/>
</dbReference>
<dbReference type="SUPFAM" id="SSF46689">
    <property type="entry name" value="Homeodomain-like"/>
    <property type="match status" value="1"/>
</dbReference>
<evidence type="ECO:0000256" key="3">
    <source>
        <dbReference type="ARBA" id="ARBA00023125"/>
    </source>
</evidence>
<keyword evidence="1" id="KW-0678">Repressor</keyword>
<name>A0ABQ0AHB4_9RHOB</name>
<keyword evidence="2" id="KW-0805">Transcription regulation</keyword>
<sequence>MSDERRKFTRESAQQRKRTLIEATLELVAEKGVQGATVRGIADRAQVTQGLIRHYFSSKEELITAAFEHHMTQMTDLTFAPVADVKGSARDQLRVFVQSSLMPPVVDPRSIALWAGFLNKVQHDAQMKETHAKTYVQFRDRLEKLIRAALEEAGRETEPARLYQLATACNALIDGLWMEGGALPEAFAPGELSQIGLTSVGAIIGLSLEP</sequence>
<dbReference type="InterPro" id="IPR009057">
    <property type="entry name" value="Homeodomain-like_sf"/>
</dbReference>
<proteinExistence type="predicted"/>
<gene>
    <name evidence="7" type="ORF">NBRC116598_07050</name>
</gene>
<evidence type="ECO:0000259" key="6">
    <source>
        <dbReference type="PROSITE" id="PS50977"/>
    </source>
</evidence>
<dbReference type="InterPro" id="IPR039538">
    <property type="entry name" value="BetI_C"/>
</dbReference>
<dbReference type="Proteomes" id="UP001441944">
    <property type="component" value="Unassembled WGS sequence"/>
</dbReference>
<evidence type="ECO:0000256" key="2">
    <source>
        <dbReference type="ARBA" id="ARBA00023015"/>
    </source>
</evidence>